<comment type="caution">
    <text evidence="2">The sequence shown here is derived from an EMBL/GenBank/DDBJ whole genome shotgun (WGS) entry which is preliminary data.</text>
</comment>
<evidence type="ECO:0000313" key="2">
    <source>
        <dbReference type="EMBL" id="GAA1995380.1"/>
    </source>
</evidence>
<reference evidence="2 3" key="1">
    <citation type="journal article" date="2019" name="Int. J. Syst. Evol. Microbiol.">
        <title>The Global Catalogue of Microorganisms (GCM) 10K type strain sequencing project: providing services to taxonomists for standard genome sequencing and annotation.</title>
        <authorList>
            <consortium name="The Broad Institute Genomics Platform"/>
            <consortium name="The Broad Institute Genome Sequencing Center for Infectious Disease"/>
            <person name="Wu L."/>
            <person name="Ma J."/>
        </authorList>
    </citation>
    <scope>NUCLEOTIDE SEQUENCE [LARGE SCALE GENOMIC DNA]</scope>
    <source>
        <strain evidence="2 3">JCM 14902</strain>
    </source>
</reference>
<dbReference type="Proteomes" id="UP001500326">
    <property type="component" value="Unassembled WGS sequence"/>
</dbReference>
<accession>A0ABN2T1K7</accession>
<evidence type="ECO:0000256" key="1">
    <source>
        <dbReference type="SAM" id="MobiDB-lite"/>
    </source>
</evidence>
<dbReference type="InterPro" id="IPR009003">
    <property type="entry name" value="Peptidase_S1_PA"/>
</dbReference>
<dbReference type="SUPFAM" id="SSF50494">
    <property type="entry name" value="Trypsin-like serine proteases"/>
    <property type="match status" value="1"/>
</dbReference>
<gene>
    <name evidence="2" type="ORF">GCM10009777_34410</name>
</gene>
<evidence type="ECO:0000313" key="3">
    <source>
        <dbReference type="Proteomes" id="UP001500326"/>
    </source>
</evidence>
<organism evidence="2 3">
    <name type="scientific">Microbacterium pumilum</name>
    <dbReference type="NCBI Taxonomy" id="344165"/>
    <lineage>
        <taxon>Bacteria</taxon>
        <taxon>Bacillati</taxon>
        <taxon>Actinomycetota</taxon>
        <taxon>Actinomycetes</taxon>
        <taxon>Micrococcales</taxon>
        <taxon>Microbacteriaceae</taxon>
        <taxon>Microbacterium</taxon>
    </lineage>
</organism>
<keyword evidence="3" id="KW-1185">Reference proteome</keyword>
<sequence>MDQEQLAELHARAEAQLGSIPGVVGVGYGLKEVGGLTTEARAFRVYVREKKPEAEVPAGEVLPREFEGVPVDVLVVREFEPLHCEDMTQHHPLIGGISVTNFRQGAANMYGSGTLGFFATLNGVAGPKNVVLVSNRHVLMANGASEGNAIYQPRYIEQAGAVVLDLSPESRRGVAEIHDAGVEGNHSFAYPGEAAQNYYVDASTALLNISVSSWCKSNCGVSYKDEIRQLDIGGNNRIEGVARVAQADLDAGDYAVFKVGRRTGKTVGRIVDIAAVLTTAERVIEIDPTQPDCDGINQFVAEGDSGSALMNAQNMLVGLVFGRGKGAEAHKGFASHIHPVMDRLKATPISTANPPVSPAGQIAKGRAATAAGEEDRSMQLRQRAQGSPGSAQLYAAFEAHREEAVGLVNYHRPVTVAWHKGKGPAWLAHFAENARRPEHQIPHEIDGVTRRDLVTRLADALDAAGSDGLRAAVSTYRGAVLAMIDGFDDLHELIGRIDENPAPA</sequence>
<feature type="region of interest" description="Disordered" evidence="1">
    <location>
        <begin position="353"/>
        <end position="375"/>
    </location>
</feature>
<proteinExistence type="predicted"/>
<evidence type="ECO:0008006" key="4">
    <source>
        <dbReference type="Google" id="ProtNLM"/>
    </source>
</evidence>
<name>A0ABN2T1K7_9MICO</name>
<protein>
    <recommendedName>
        <fullName evidence="4">Serine protease</fullName>
    </recommendedName>
</protein>
<dbReference type="RefSeq" id="WP_344065142.1">
    <property type="nucleotide sequence ID" value="NZ_BAAAOH010000001.1"/>
</dbReference>
<dbReference type="EMBL" id="BAAAOH010000001">
    <property type="protein sequence ID" value="GAA1995380.1"/>
    <property type="molecule type" value="Genomic_DNA"/>
</dbReference>